<dbReference type="OrthoDB" id="47007at2759"/>
<sequence>MKAKESGLIINNSSHAGVVGFPSAEIYSSSKFAVEGLTESLAPSLREFNIRCVLIEPGPVDTPMKDKTLSEGADTSTADQKSLLIRDRVGTRFGQYWAQPEKVLSAKQVAEVVMEVILSENPNLRYQTNKQYCPDEIAAKLADITGNKSVDIIAKRFCAE</sequence>
<dbReference type="PANTHER" id="PTHR43391">
    <property type="entry name" value="RETINOL DEHYDROGENASE-RELATED"/>
    <property type="match status" value="1"/>
</dbReference>
<keyword evidence="2" id="KW-0560">Oxidoreductase</keyword>
<dbReference type="Proteomes" id="UP001163046">
    <property type="component" value="Unassembled WGS sequence"/>
</dbReference>
<dbReference type="PROSITE" id="PS00061">
    <property type="entry name" value="ADH_SHORT"/>
    <property type="match status" value="1"/>
</dbReference>
<organism evidence="3 4">
    <name type="scientific">Desmophyllum pertusum</name>
    <dbReference type="NCBI Taxonomy" id="174260"/>
    <lineage>
        <taxon>Eukaryota</taxon>
        <taxon>Metazoa</taxon>
        <taxon>Cnidaria</taxon>
        <taxon>Anthozoa</taxon>
        <taxon>Hexacorallia</taxon>
        <taxon>Scleractinia</taxon>
        <taxon>Caryophylliina</taxon>
        <taxon>Caryophylliidae</taxon>
        <taxon>Desmophyllum</taxon>
    </lineage>
</organism>
<dbReference type="EMBL" id="MU827780">
    <property type="protein sequence ID" value="KAJ7337833.1"/>
    <property type="molecule type" value="Genomic_DNA"/>
</dbReference>
<dbReference type="GO" id="GO:0005829">
    <property type="term" value="C:cytosol"/>
    <property type="evidence" value="ECO:0007669"/>
    <property type="project" value="TreeGrafter"/>
</dbReference>
<dbReference type="Gene3D" id="3.40.50.720">
    <property type="entry name" value="NAD(P)-binding Rossmann-like Domain"/>
    <property type="match status" value="1"/>
</dbReference>
<dbReference type="GO" id="GO:0016491">
    <property type="term" value="F:oxidoreductase activity"/>
    <property type="evidence" value="ECO:0007669"/>
    <property type="project" value="UniProtKB-KW"/>
</dbReference>
<evidence type="ECO:0000313" key="4">
    <source>
        <dbReference type="Proteomes" id="UP001163046"/>
    </source>
</evidence>
<keyword evidence="4" id="KW-1185">Reference proteome</keyword>
<reference evidence="3" key="1">
    <citation type="submission" date="2023-01" db="EMBL/GenBank/DDBJ databases">
        <title>Genome assembly of the deep-sea coral Lophelia pertusa.</title>
        <authorList>
            <person name="Herrera S."/>
            <person name="Cordes E."/>
        </authorList>
    </citation>
    <scope>NUCLEOTIDE SEQUENCE</scope>
    <source>
        <strain evidence="3">USNM1676648</strain>
        <tissue evidence="3">Polyp</tissue>
    </source>
</reference>
<dbReference type="SUPFAM" id="SSF51735">
    <property type="entry name" value="NAD(P)-binding Rossmann-fold domains"/>
    <property type="match status" value="1"/>
</dbReference>
<comment type="similarity">
    <text evidence="1">Belongs to the short-chain dehydrogenases/reductases (SDR) family.</text>
</comment>
<dbReference type="Pfam" id="PF00106">
    <property type="entry name" value="adh_short"/>
    <property type="match status" value="1"/>
</dbReference>
<evidence type="ECO:0000256" key="1">
    <source>
        <dbReference type="ARBA" id="ARBA00006484"/>
    </source>
</evidence>
<protein>
    <submittedName>
        <fullName evidence="3">Uncharacterized protein</fullName>
    </submittedName>
</protein>
<dbReference type="InterPro" id="IPR036291">
    <property type="entry name" value="NAD(P)-bd_dom_sf"/>
</dbReference>
<dbReference type="PRINTS" id="PR00081">
    <property type="entry name" value="GDHRDH"/>
</dbReference>
<dbReference type="AlphaFoldDB" id="A0A9X0CHL4"/>
<proteinExistence type="inferred from homology"/>
<dbReference type="PANTHER" id="PTHR43391:SF86">
    <property type="entry name" value="SHORT-CHAIN DEHYDROGENASE_REDUCTASE FAMILY PROTEIN"/>
    <property type="match status" value="1"/>
</dbReference>
<gene>
    <name evidence="3" type="ORF">OS493_007991</name>
</gene>
<evidence type="ECO:0000256" key="2">
    <source>
        <dbReference type="ARBA" id="ARBA00023002"/>
    </source>
</evidence>
<dbReference type="InterPro" id="IPR020904">
    <property type="entry name" value="Sc_DH/Rdtase_CS"/>
</dbReference>
<evidence type="ECO:0000313" key="3">
    <source>
        <dbReference type="EMBL" id="KAJ7337833.1"/>
    </source>
</evidence>
<accession>A0A9X0CHL4</accession>
<dbReference type="InterPro" id="IPR002347">
    <property type="entry name" value="SDR_fam"/>
</dbReference>
<name>A0A9X0CHL4_9CNID</name>
<comment type="caution">
    <text evidence="3">The sequence shown here is derived from an EMBL/GenBank/DDBJ whole genome shotgun (WGS) entry which is preliminary data.</text>
</comment>